<dbReference type="AlphaFoldDB" id="I4AMQ4"/>
<dbReference type="Proteomes" id="UP000006054">
    <property type="component" value="Chromosome"/>
</dbReference>
<dbReference type="RefSeq" id="WP_014798673.1">
    <property type="nucleotide sequence ID" value="NC_018018.1"/>
</dbReference>
<proteinExistence type="predicted"/>
<dbReference type="STRING" id="880071.Fleli_2888"/>
<evidence type="ECO:0000313" key="2">
    <source>
        <dbReference type="Proteomes" id="UP000006054"/>
    </source>
</evidence>
<protein>
    <submittedName>
        <fullName evidence="1">Uncharacterized protein</fullName>
    </submittedName>
</protein>
<evidence type="ECO:0000313" key="1">
    <source>
        <dbReference type="EMBL" id="AFM05239.1"/>
    </source>
</evidence>
<keyword evidence="2" id="KW-1185">Reference proteome</keyword>
<reference evidence="2" key="1">
    <citation type="submission" date="2012-06" db="EMBL/GenBank/DDBJ databases">
        <title>The complete genome of Flexibacter litoralis DSM 6794.</title>
        <authorList>
            <person name="Lucas S."/>
            <person name="Copeland A."/>
            <person name="Lapidus A."/>
            <person name="Glavina del Rio T."/>
            <person name="Dalin E."/>
            <person name="Tice H."/>
            <person name="Bruce D."/>
            <person name="Goodwin L."/>
            <person name="Pitluck S."/>
            <person name="Peters L."/>
            <person name="Ovchinnikova G."/>
            <person name="Lu M."/>
            <person name="Kyrpides N."/>
            <person name="Mavromatis K."/>
            <person name="Ivanova N."/>
            <person name="Brettin T."/>
            <person name="Detter J.C."/>
            <person name="Han C."/>
            <person name="Larimer F."/>
            <person name="Land M."/>
            <person name="Hauser L."/>
            <person name="Markowitz V."/>
            <person name="Cheng J.-F."/>
            <person name="Hugenholtz P."/>
            <person name="Woyke T."/>
            <person name="Wu D."/>
            <person name="Spring S."/>
            <person name="Lang E."/>
            <person name="Kopitz M."/>
            <person name="Brambilla E."/>
            <person name="Klenk H.-P."/>
            <person name="Eisen J.A."/>
        </authorList>
    </citation>
    <scope>NUCLEOTIDE SEQUENCE [LARGE SCALE GENOMIC DNA]</scope>
    <source>
        <strain evidence="2">ATCC 23117 / DSM 6794 / NBRC 15988 / NCIMB 1366 / Sio-4</strain>
    </source>
</reference>
<name>I4AMQ4_BERLS</name>
<dbReference type="HOGENOM" id="CLU_128678_3_0_10"/>
<organism evidence="1 2">
    <name type="scientific">Bernardetia litoralis (strain ATCC 23117 / DSM 6794 / NBRC 15988 / NCIMB 1366 / Fx l1 / Sio-4)</name>
    <name type="common">Flexibacter litoralis</name>
    <dbReference type="NCBI Taxonomy" id="880071"/>
    <lineage>
        <taxon>Bacteria</taxon>
        <taxon>Pseudomonadati</taxon>
        <taxon>Bacteroidota</taxon>
        <taxon>Cytophagia</taxon>
        <taxon>Cytophagales</taxon>
        <taxon>Bernardetiaceae</taxon>
        <taxon>Bernardetia</taxon>
    </lineage>
</organism>
<dbReference type="EMBL" id="CP003345">
    <property type="protein sequence ID" value="AFM05239.1"/>
    <property type="molecule type" value="Genomic_DNA"/>
</dbReference>
<gene>
    <name evidence="1" type="ordered locus">Fleli_2888</name>
</gene>
<dbReference type="KEGG" id="fli:Fleli_2888"/>
<sequence>MIHHVNNEFGSVCLTVEYDEKSQWVFYQWKGFIRMQDIKTGYNKIIEQVAENNAIAVLADHSQIVGPWNEANEWLIKNWTPRAIEAGVFYWAINTGNDLFSNISLEMFLNKNSQGQYKVQVFEQLLDANRWLTNRIMLDPTPKRATQIQSPAKKELSNPVKTDVKEAVSINTKTNGKRL</sequence>
<dbReference type="OrthoDB" id="882485at2"/>
<accession>I4AMQ4</accession>
<dbReference type="eggNOG" id="ENOG50336ZA">
    <property type="taxonomic scope" value="Bacteria"/>
</dbReference>